<evidence type="ECO:0000313" key="3">
    <source>
        <dbReference type="EMBL" id="KAG0468221.1"/>
    </source>
</evidence>
<dbReference type="CDD" id="cd03784">
    <property type="entry name" value="GT1_Gtf-like"/>
    <property type="match status" value="1"/>
</dbReference>
<dbReference type="PANTHER" id="PTHR11926:SF1392">
    <property type="entry name" value="GLYCOSYLTRANSFERASE"/>
    <property type="match status" value="1"/>
</dbReference>
<dbReference type="Gene3D" id="3.40.50.2000">
    <property type="entry name" value="Glycogen Phosphorylase B"/>
    <property type="match status" value="3"/>
</dbReference>
<evidence type="ECO:0000313" key="4">
    <source>
        <dbReference type="Proteomes" id="UP000639772"/>
    </source>
</evidence>
<evidence type="ECO:0000256" key="1">
    <source>
        <dbReference type="ARBA" id="ARBA00009995"/>
    </source>
</evidence>
<dbReference type="GO" id="GO:0080044">
    <property type="term" value="F:quercetin 7-O-glucosyltransferase activity"/>
    <property type="evidence" value="ECO:0007669"/>
    <property type="project" value="TreeGrafter"/>
</dbReference>
<dbReference type="SUPFAM" id="SSF53756">
    <property type="entry name" value="UDP-Glycosyltransferase/glycogen phosphorylase"/>
    <property type="match status" value="1"/>
</dbReference>
<evidence type="ECO:0000256" key="2">
    <source>
        <dbReference type="ARBA" id="ARBA00022679"/>
    </source>
</evidence>
<dbReference type="Proteomes" id="UP000639772">
    <property type="component" value="Chromosome 9"/>
</dbReference>
<proteinExistence type="inferred from homology"/>
<keyword evidence="2" id="KW-0808">Transferase</keyword>
<comment type="caution">
    <text evidence="3">The sequence shown here is derived from an EMBL/GenBank/DDBJ whole genome shotgun (WGS) entry which is preliminary data.</text>
</comment>
<gene>
    <name evidence="3" type="ORF">HPP92_017549</name>
</gene>
<dbReference type="PANTHER" id="PTHR11926">
    <property type="entry name" value="GLUCOSYL/GLUCURONOSYL TRANSFERASES"/>
    <property type="match status" value="1"/>
</dbReference>
<reference evidence="3 4" key="1">
    <citation type="journal article" date="2020" name="Nat. Food">
        <title>A phased Vanilla planifolia genome enables genetic improvement of flavour and production.</title>
        <authorList>
            <person name="Hasing T."/>
            <person name="Tang H."/>
            <person name="Brym M."/>
            <person name="Khazi F."/>
            <person name="Huang T."/>
            <person name="Chambers A.H."/>
        </authorList>
    </citation>
    <scope>NUCLEOTIDE SEQUENCE [LARGE SCALE GENOMIC DNA]</scope>
    <source>
        <tissue evidence="3">Leaf</tissue>
    </source>
</reference>
<comment type="similarity">
    <text evidence="1">Belongs to the UDP-glycosyltransferase family.</text>
</comment>
<dbReference type="EMBL" id="JADCNM010000009">
    <property type="protein sequence ID" value="KAG0468221.1"/>
    <property type="molecule type" value="Genomic_DNA"/>
</dbReference>
<protein>
    <submittedName>
        <fullName evidence="3">Uncharacterized protein</fullName>
    </submittedName>
</protein>
<dbReference type="GO" id="GO:0080043">
    <property type="term" value="F:quercetin 3-O-glucosyltransferase activity"/>
    <property type="evidence" value="ECO:0007669"/>
    <property type="project" value="TreeGrafter"/>
</dbReference>
<dbReference type="AlphaFoldDB" id="A0A835UQP0"/>
<dbReference type="OrthoDB" id="5835829at2759"/>
<sequence>MESAREKQPTAPHVLIFPLPVQGLVNSMFRLADALSTDGSDAGLHVTFLNTDHNHGLLCNFSSSHARLSRCPLFRFRSIPDGLPADNPRSLPHFLELMHSLRTRSVEPYREILRGGENEGWPPVTCVVVDGFIPFAVDAAQELGIPAIVSRTVSAASLWQLERFRFQGVLILNTSENLEGPILAHIRPLFPATYAVGPLHSLVAVISSTNSSASLLPEDHSAIAWLDAQPDRSVVYVSFGSIVRLSPAEFLEFWHGFVDSGHRFLWVMRKDLVDGWEKPATKEEERVRMVAWAVC</sequence>
<organism evidence="3 4">
    <name type="scientific">Vanilla planifolia</name>
    <name type="common">Vanilla</name>
    <dbReference type="NCBI Taxonomy" id="51239"/>
    <lineage>
        <taxon>Eukaryota</taxon>
        <taxon>Viridiplantae</taxon>
        <taxon>Streptophyta</taxon>
        <taxon>Embryophyta</taxon>
        <taxon>Tracheophyta</taxon>
        <taxon>Spermatophyta</taxon>
        <taxon>Magnoliopsida</taxon>
        <taxon>Liliopsida</taxon>
        <taxon>Asparagales</taxon>
        <taxon>Orchidaceae</taxon>
        <taxon>Vanilloideae</taxon>
        <taxon>Vanilleae</taxon>
        <taxon>Vanilla</taxon>
    </lineage>
</organism>
<accession>A0A835UQP0</accession>
<name>A0A835UQP0_VANPL</name>
<dbReference type="InterPro" id="IPR002213">
    <property type="entry name" value="UDP_glucos_trans"/>
</dbReference>